<dbReference type="SMART" id="SM00342">
    <property type="entry name" value="HTH_ARAC"/>
    <property type="match status" value="1"/>
</dbReference>
<name>A0ABU8JQ38_DICCH</name>
<organism evidence="5 6">
    <name type="scientific">Dickeya chrysanthemi</name>
    <name type="common">Pectobacterium chrysanthemi</name>
    <name type="synonym">Erwinia chrysanthemi</name>
    <dbReference type="NCBI Taxonomy" id="556"/>
    <lineage>
        <taxon>Bacteria</taxon>
        <taxon>Pseudomonadati</taxon>
        <taxon>Pseudomonadota</taxon>
        <taxon>Gammaproteobacteria</taxon>
        <taxon>Enterobacterales</taxon>
        <taxon>Pectobacteriaceae</taxon>
        <taxon>Dickeya</taxon>
    </lineage>
</organism>
<keyword evidence="2" id="KW-0238">DNA-binding</keyword>
<keyword evidence="3" id="KW-0804">Transcription</keyword>
<evidence type="ECO:0000256" key="2">
    <source>
        <dbReference type="ARBA" id="ARBA00023125"/>
    </source>
</evidence>
<feature type="domain" description="HTH araC/xylS-type" evidence="4">
    <location>
        <begin position="214"/>
        <end position="312"/>
    </location>
</feature>
<dbReference type="EMBL" id="JBBBOO010000013">
    <property type="protein sequence ID" value="MEI7065193.1"/>
    <property type="molecule type" value="Genomic_DNA"/>
</dbReference>
<evidence type="ECO:0000256" key="3">
    <source>
        <dbReference type="ARBA" id="ARBA00023163"/>
    </source>
</evidence>
<dbReference type="Pfam" id="PF02311">
    <property type="entry name" value="AraC_binding"/>
    <property type="match status" value="1"/>
</dbReference>
<reference evidence="5 6" key="1">
    <citation type="submission" date="2024-03" db="EMBL/GenBank/DDBJ databases">
        <title>Analysis of soft rot Pectobacteriaceae population diversity in US potato growing regions between 2016 and 2022.</title>
        <authorList>
            <person name="Ma X."/>
            <person name="Zhang X."/>
            <person name="Stodghill P."/>
            <person name="Rioux R."/>
            <person name="Babler B."/>
            <person name="Shrestha S."/>
            <person name="Babler B."/>
            <person name="Rivedal H."/>
            <person name="Frost K."/>
            <person name="Hao J."/>
            <person name="Secor G."/>
            <person name="Swingle B."/>
        </authorList>
    </citation>
    <scope>NUCLEOTIDE SEQUENCE [LARGE SCALE GENOMIC DNA]</scope>
    <source>
        <strain evidence="5 6">SR64</strain>
    </source>
</reference>
<dbReference type="PANTHER" id="PTHR43280:SF32">
    <property type="entry name" value="TRANSCRIPTIONAL REGULATORY PROTEIN"/>
    <property type="match status" value="1"/>
</dbReference>
<sequence>MSAMARPKVEQLTYSPASAYPYDLEVFRLSDLKRRSTVQAMRRTYCYEFYMLICVTEGQCTHFVDFEPVECSAGTLLTLRPGQAHNFGSEEDWDGWMVLLRPEFLLSAEAAPTGAEISPLLDCLPGSICLDPAELRRVMQDIQCIHDDARLGLPGRPEELPGIEAADVSASCLSVEVHVLLRYRFYAFLTWLAFLHRQRQEPASQQSAMLLRFRQFEKLVDERFSQWSQVGDYANYLGCTQKSLTRATLAAQGISAKAYLSKRIVLEAKRLLTHTDLSIGALSERLGFGEVDRFCKFFKRETCFTPKDFRKSATTS</sequence>
<dbReference type="Gene3D" id="1.10.10.60">
    <property type="entry name" value="Homeodomain-like"/>
    <property type="match status" value="1"/>
</dbReference>
<evidence type="ECO:0000313" key="6">
    <source>
        <dbReference type="Proteomes" id="UP001359469"/>
    </source>
</evidence>
<dbReference type="RefSeq" id="WP_336730075.1">
    <property type="nucleotide sequence ID" value="NZ_JBBBOO010000013.1"/>
</dbReference>
<dbReference type="InterPro" id="IPR037923">
    <property type="entry name" value="HTH-like"/>
</dbReference>
<dbReference type="PANTHER" id="PTHR43280">
    <property type="entry name" value="ARAC-FAMILY TRANSCRIPTIONAL REGULATOR"/>
    <property type="match status" value="1"/>
</dbReference>
<gene>
    <name evidence="5" type="ORF">WCU84_16215</name>
</gene>
<dbReference type="InterPro" id="IPR009057">
    <property type="entry name" value="Homeodomain-like_sf"/>
</dbReference>
<dbReference type="Proteomes" id="UP001359469">
    <property type="component" value="Unassembled WGS sequence"/>
</dbReference>
<evidence type="ECO:0000259" key="4">
    <source>
        <dbReference type="PROSITE" id="PS01124"/>
    </source>
</evidence>
<dbReference type="SUPFAM" id="SSF46689">
    <property type="entry name" value="Homeodomain-like"/>
    <property type="match status" value="1"/>
</dbReference>
<dbReference type="InterPro" id="IPR018060">
    <property type="entry name" value="HTH_AraC"/>
</dbReference>
<protein>
    <submittedName>
        <fullName evidence="5">Helix-turn-helix transcriptional regulator</fullName>
    </submittedName>
</protein>
<dbReference type="InterPro" id="IPR003313">
    <property type="entry name" value="AraC-bd"/>
</dbReference>
<dbReference type="PROSITE" id="PS01124">
    <property type="entry name" value="HTH_ARAC_FAMILY_2"/>
    <property type="match status" value="1"/>
</dbReference>
<evidence type="ECO:0000256" key="1">
    <source>
        <dbReference type="ARBA" id="ARBA00023015"/>
    </source>
</evidence>
<accession>A0ABU8JQ38</accession>
<comment type="caution">
    <text evidence="5">The sequence shown here is derived from an EMBL/GenBank/DDBJ whole genome shotgun (WGS) entry which is preliminary data.</text>
</comment>
<evidence type="ECO:0000313" key="5">
    <source>
        <dbReference type="EMBL" id="MEI7065193.1"/>
    </source>
</evidence>
<keyword evidence="6" id="KW-1185">Reference proteome</keyword>
<keyword evidence="1" id="KW-0805">Transcription regulation</keyword>
<dbReference type="SUPFAM" id="SSF51215">
    <property type="entry name" value="Regulatory protein AraC"/>
    <property type="match status" value="1"/>
</dbReference>
<dbReference type="Pfam" id="PF12833">
    <property type="entry name" value="HTH_18"/>
    <property type="match status" value="1"/>
</dbReference>
<proteinExistence type="predicted"/>